<evidence type="ECO:0000313" key="6">
    <source>
        <dbReference type="Proteomes" id="UP000027180"/>
    </source>
</evidence>
<sequence>MPPARLRAPVRLLDSSFECPHRPSMQDMDSWLSEKKEIGRRNAAEAVFEDIRTAIVSRKLALGTRLPAEVQLAERYGISRAIVREALRSLQTLGFTQTRTGRGTFVVSESPARQLGGGAYSARDLMEARPCIEIPAAGWAALRRSNEQLALLSSLCDRMDDEEDVQAWVRMDAEFHGEIAEASGNAIFRKVVADVRGALSTQSELVEHVRGRRKASNAEHRRILEAIAAGSEADARAAMAEHLLEVKRSIIGIADEKRSALKV</sequence>
<accession>A0A060I5T0</accession>
<dbReference type="SMART" id="SM00345">
    <property type="entry name" value="HTH_GNTR"/>
    <property type="match status" value="1"/>
</dbReference>
<evidence type="ECO:0000256" key="3">
    <source>
        <dbReference type="ARBA" id="ARBA00023163"/>
    </source>
</evidence>
<dbReference type="InterPro" id="IPR008920">
    <property type="entry name" value="TF_FadR/GntR_C"/>
</dbReference>
<dbReference type="Proteomes" id="UP000027180">
    <property type="component" value="Plasmid pRetIE4771c"/>
</dbReference>
<dbReference type="PANTHER" id="PTHR43537:SF24">
    <property type="entry name" value="GLUCONATE OPERON TRANSCRIPTIONAL REPRESSOR"/>
    <property type="match status" value="1"/>
</dbReference>
<keyword evidence="1" id="KW-0805">Transcription regulation</keyword>
<dbReference type="SUPFAM" id="SSF48008">
    <property type="entry name" value="GntR ligand-binding domain-like"/>
    <property type="match status" value="1"/>
</dbReference>
<dbReference type="InterPro" id="IPR011711">
    <property type="entry name" value="GntR_C"/>
</dbReference>
<keyword evidence="2" id="KW-0238">DNA-binding</keyword>
<dbReference type="Pfam" id="PF00392">
    <property type="entry name" value="GntR"/>
    <property type="match status" value="1"/>
</dbReference>
<dbReference type="PANTHER" id="PTHR43537">
    <property type="entry name" value="TRANSCRIPTIONAL REGULATOR, GNTR FAMILY"/>
    <property type="match status" value="1"/>
</dbReference>
<feature type="domain" description="HTH gntR-type" evidence="4">
    <location>
        <begin position="41"/>
        <end position="109"/>
    </location>
</feature>
<dbReference type="EMBL" id="CP006989">
    <property type="protein sequence ID" value="AIC30408.1"/>
    <property type="molecule type" value="Genomic_DNA"/>
</dbReference>
<evidence type="ECO:0000313" key="5">
    <source>
        <dbReference type="EMBL" id="AIC30408.1"/>
    </source>
</evidence>
<dbReference type="AlphaFoldDB" id="A0A060I5T0"/>
<dbReference type="KEGG" id="rei:IE4771_PC00283"/>
<dbReference type="PROSITE" id="PS50949">
    <property type="entry name" value="HTH_GNTR"/>
    <property type="match status" value="1"/>
</dbReference>
<evidence type="ECO:0000259" key="4">
    <source>
        <dbReference type="PROSITE" id="PS50949"/>
    </source>
</evidence>
<dbReference type="GO" id="GO:0003700">
    <property type="term" value="F:DNA-binding transcription factor activity"/>
    <property type="evidence" value="ECO:0007669"/>
    <property type="project" value="InterPro"/>
</dbReference>
<name>A0A060I5T0_RHIET</name>
<dbReference type="InterPro" id="IPR036390">
    <property type="entry name" value="WH_DNA-bd_sf"/>
</dbReference>
<dbReference type="InterPro" id="IPR000524">
    <property type="entry name" value="Tscrpt_reg_HTH_GntR"/>
</dbReference>
<dbReference type="InterPro" id="IPR036388">
    <property type="entry name" value="WH-like_DNA-bd_sf"/>
</dbReference>
<proteinExistence type="predicted"/>
<dbReference type="Gene3D" id="1.10.10.10">
    <property type="entry name" value="Winged helix-like DNA-binding domain superfamily/Winged helix DNA-binding domain"/>
    <property type="match status" value="1"/>
</dbReference>
<gene>
    <name evidence="5" type="ORF">IE4771_PC00283</name>
</gene>
<keyword evidence="5" id="KW-0614">Plasmid</keyword>
<dbReference type="SUPFAM" id="SSF46785">
    <property type="entry name" value="Winged helix' DNA-binding domain"/>
    <property type="match status" value="1"/>
</dbReference>
<reference evidence="5 6" key="1">
    <citation type="submission" date="2013-12" db="EMBL/GenBank/DDBJ databases">
        <title>Complete genome sequence of Rhizobium etli bv. mimosae IE4771.</title>
        <authorList>
            <person name="Bustos P."/>
            <person name="Santamaria R.I."/>
            <person name="Lozano L."/>
            <person name="Ormeno-Orrillo E."/>
            <person name="Rogel M.A."/>
            <person name="Romero D."/>
            <person name="Cevallos M.A."/>
            <person name="Martinez-Romero E."/>
            <person name="Gonzalez V."/>
        </authorList>
    </citation>
    <scope>NUCLEOTIDE SEQUENCE [LARGE SCALE GENOMIC DNA]</scope>
    <source>
        <strain evidence="5 6">IE4771</strain>
        <plasmid evidence="6">Plasmid pRetIE4771c</plasmid>
    </source>
</reference>
<geneLocation type="plasmid" evidence="5 6">
    <name>pRetIE4771c</name>
</geneLocation>
<organism evidence="5 6">
    <name type="scientific">Rhizobium etli bv. mimosae str. IE4771</name>
    <dbReference type="NCBI Taxonomy" id="1432050"/>
    <lineage>
        <taxon>Bacteria</taxon>
        <taxon>Pseudomonadati</taxon>
        <taxon>Pseudomonadota</taxon>
        <taxon>Alphaproteobacteria</taxon>
        <taxon>Hyphomicrobiales</taxon>
        <taxon>Rhizobiaceae</taxon>
        <taxon>Rhizobium/Agrobacterium group</taxon>
        <taxon>Rhizobium</taxon>
    </lineage>
</organism>
<dbReference type="PRINTS" id="PR00035">
    <property type="entry name" value="HTHGNTR"/>
</dbReference>
<dbReference type="HOGENOM" id="CLU_017584_9_1_5"/>
<keyword evidence="3" id="KW-0804">Transcription</keyword>
<evidence type="ECO:0000256" key="1">
    <source>
        <dbReference type="ARBA" id="ARBA00023015"/>
    </source>
</evidence>
<dbReference type="SMART" id="SM00895">
    <property type="entry name" value="FCD"/>
    <property type="match status" value="1"/>
</dbReference>
<dbReference type="Pfam" id="PF07729">
    <property type="entry name" value="FCD"/>
    <property type="match status" value="1"/>
</dbReference>
<protein>
    <submittedName>
        <fullName evidence="5">GntR family transcriptional regulator protein</fullName>
    </submittedName>
</protein>
<dbReference type="Gene3D" id="1.20.120.530">
    <property type="entry name" value="GntR ligand-binding domain-like"/>
    <property type="match status" value="1"/>
</dbReference>
<evidence type="ECO:0000256" key="2">
    <source>
        <dbReference type="ARBA" id="ARBA00023125"/>
    </source>
</evidence>
<dbReference type="GO" id="GO:0003677">
    <property type="term" value="F:DNA binding"/>
    <property type="evidence" value="ECO:0007669"/>
    <property type="project" value="UniProtKB-KW"/>
</dbReference>
<dbReference type="CDD" id="cd07377">
    <property type="entry name" value="WHTH_GntR"/>
    <property type="match status" value="1"/>
</dbReference>